<dbReference type="InterPro" id="IPR022742">
    <property type="entry name" value="Hydrolase_4"/>
</dbReference>
<dbReference type="Gene3D" id="3.40.50.1820">
    <property type="entry name" value="alpha/beta hydrolase"/>
    <property type="match status" value="1"/>
</dbReference>
<dbReference type="InterPro" id="IPR012354">
    <property type="entry name" value="Esterase_lipase"/>
</dbReference>
<dbReference type="SUPFAM" id="SSF53474">
    <property type="entry name" value="alpha/beta-Hydrolases"/>
    <property type="match status" value="1"/>
</dbReference>
<keyword evidence="3" id="KW-1185">Reference proteome</keyword>
<dbReference type="InterPro" id="IPR029058">
    <property type="entry name" value="AB_hydrolase_fold"/>
</dbReference>
<evidence type="ECO:0000259" key="1">
    <source>
        <dbReference type="Pfam" id="PF12146"/>
    </source>
</evidence>
<comment type="caution">
    <text evidence="2">The sequence shown here is derived from an EMBL/GenBank/DDBJ whole genome shotgun (WGS) entry which is preliminary data.</text>
</comment>
<keyword evidence="2" id="KW-0378">Hydrolase</keyword>
<sequence>MPNVLKNAEPFFYQGNDIGILVIHGFTGTTQSMSLVGEALAKAGYTVLAPRLTGHGTTPEDMAKASYKDWINDVESALVELKKHAKKIFVLGLSMGGALTCYLGENHPELLGIMPINAAIDMPALKEIYDAQYGKEEFIAGIGSDIKKPDVIELAYERTPIKSMGDIVALMAMVRVDLPKITMPTLIFSSNIDHVVPPSNSQEILDRISSTNKKLVALPDSYHVATLDNDLPLIVEEAIAFIEANQ</sequence>
<dbReference type="PIRSF" id="PIRSF017388">
    <property type="entry name" value="Esterase_lipase"/>
    <property type="match status" value="1"/>
</dbReference>
<dbReference type="Pfam" id="PF12146">
    <property type="entry name" value="Hydrolase_4"/>
    <property type="match status" value="2"/>
</dbReference>
<dbReference type="InterPro" id="IPR051044">
    <property type="entry name" value="MAG_DAG_Lipase"/>
</dbReference>
<evidence type="ECO:0000313" key="3">
    <source>
        <dbReference type="Proteomes" id="UP001500631"/>
    </source>
</evidence>
<dbReference type="RefSeq" id="WP_077926519.1">
    <property type="nucleotide sequence ID" value="NZ_BAABKE010000007.1"/>
</dbReference>
<evidence type="ECO:0000313" key="2">
    <source>
        <dbReference type="EMBL" id="GAA5102427.1"/>
    </source>
</evidence>
<gene>
    <name evidence="2" type="ORF">GCM10023338_19620</name>
</gene>
<dbReference type="Proteomes" id="UP001500631">
    <property type="component" value="Unassembled WGS sequence"/>
</dbReference>
<reference evidence="3" key="1">
    <citation type="journal article" date="2019" name="Int. J. Syst. Evol. Microbiol.">
        <title>The Global Catalogue of Microorganisms (GCM) 10K type strain sequencing project: providing services to taxonomists for standard genome sequencing and annotation.</title>
        <authorList>
            <consortium name="The Broad Institute Genomics Platform"/>
            <consortium name="The Broad Institute Genome Sequencing Center for Infectious Disease"/>
            <person name="Wu L."/>
            <person name="Ma J."/>
        </authorList>
    </citation>
    <scope>NUCLEOTIDE SEQUENCE [LARGE SCALE GENOMIC DNA]</scope>
    <source>
        <strain evidence="3">JCM 18424</strain>
    </source>
</reference>
<accession>A0ABP9MUS7</accession>
<organism evidence="2 3">
    <name type="scientific">Wohlfahrtiimonas larvae</name>
    <dbReference type="NCBI Taxonomy" id="1157986"/>
    <lineage>
        <taxon>Bacteria</taxon>
        <taxon>Pseudomonadati</taxon>
        <taxon>Pseudomonadota</taxon>
        <taxon>Gammaproteobacteria</taxon>
        <taxon>Cardiobacteriales</taxon>
        <taxon>Ignatzschineriaceae</taxon>
        <taxon>Wohlfahrtiimonas</taxon>
    </lineage>
</organism>
<name>A0ABP9MUS7_9GAMM</name>
<feature type="domain" description="Serine aminopeptidase S33" evidence="1">
    <location>
        <begin position="20"/>
        <end position="123"/>
    </location>
</feature>
<dbReference type="PANTHER" id="PTHR11614">
    <property type="entry name" value="PHOSPHOLIPASE-RELATED"/>
    <property type="match status" value="1"/>
</dbReference>
<dbReference type="EMBL" id="BAABKE010000007">
    <property type="protein sequence ID" value="GAA5102427.1"/>
    <property type="molecule type" value="Genomic_DNA"/>
</dbReference>
<proteinExistence type="predicted"/>
<dbReference type="GO" id="GO:0016787">
    <property type="term" value="F:hydrolase activity"/>
    <property type="evidence" value="ECO:0007669"/>
    <property type="project" value="UniProtKB-KW"/>
</dbReference>
<protein>
    <submittedName>
        <fullName evidence="2">Alpha/beta fold hydrolase</fullName>
    </submittedName>
</protein>
<feature type="domain" description="Serine aminopeptidase S33" evidence="1">
    <location>
        <begin position="156"/>
        <end position="228"/>
    </location>
</feature>